<dbReference type="Gene3D" id="2.70.98.70">
    <property type="match status" value="1"/>
</dbReference>
<dbReference type="RefSeq" id="WP_213514400.1">
    <property type="nucleotide sequence ID" value="NZ_BOSE01000002.1"/>
</dbReference>
<dbReference type="PANTHER" id="PTHR39210">
    <property type="entry name" value="HEPARIN-SULFATE LYASE"/>
    <property type="match status" value="1"/>
</dbReference>
<gene>
    <name evidence="1" type="ORF">J40TS1_18170</name>
</gene>
<protein>
    <recommendedName>
        <fullName evidence="3">Alginate lyase domain-containing protein</fullName>
    </recommendedName>
</protein>
<dbReference type="SUPFAM" id="SSF48230">
    <property type="entry name" value="Chondroitin AC/alginate lyase"/>
    <property type="match status" value="1"/>
</dbReference>
<keyword evidence="2" id="KW-1185">Reference proteome</keyword>
<evidence type="ECO:0000313" key="2">
    <source>
        <dbReference type="Proteomes" id="UP000683139"/>
    </source>
</evidence>
<comment type="caution">
    <text evidence="1">The sequence shown here is derived from an EMBL/GenBank/DDBJ whole genome shotgun (WGS) entry which is preliminary data.</text>
</comment>
<proteinExistence type="predicted"/>
<organism evidence="1 2">
    <name type="scientific">Paenibacillus montaniterrae</name>
    <dbReference type="NCBI Taxonomy" id="429341"/>
    <lineage>
        <taxon>Bacteria</taxon>
        <taxon>Bacillati</taxon>
        <taxon>Bacillota</taxon>
        <taxon>Bacilli</taxon>
        <taxon>Bacillales</taxon>
        <taxon>Paenibacillaceae</taxon>
        <taxon>Paenibacillus</taxon>
    </lineage>
</organism>
<evidence type="ECO:0008006" key="3">
    <source>
        <dbReference type="Google" id="ProtNLM"/>
    </source>
</evidence>
<accession>A0A920CXC2</accession>
<name>A0A920CXC2_9BACL</name>
<dbReference type="EMBL" id="BOSE01000002">
    <property type="protein sequence ID" value="GIP16175.1"/>
    <property type="molecule type" value="Genomic_DNA"/>
</dbReference>
<reference evidence="1" key="1">
    <citation type="submission" date="2021-03" db="EMBL/GenBank/DDBJ databases">
        <title>Antimicrobial resistance genes in bacteria isolated from Japanese honey, and their potential for conferring macrolide and lincosamide resistance in the American foulbrood pathogen Paenibacillus larvae.</title>
        <authorList>
            <person name="Okamoto M."/>
            <person name="Kumagai M."/>
            <person name="Kanamori H."/>
            <person name="Takamatsu D."/>
        </authorList>
    </citation>
    <scope>NUCLEOTIDE SEQUENCE</scope>
    <source>
        <strain evidence="1">J40TS1</strain>
    </source>
</reference>
<dbReference type="InterPro" id="IPR008929">
    <property type="entry name" value="Chondroitin_lyas"/>
</dbReference>
<dbReference type="PANTHER" id="PTHR39210:SF1">
    <property type="entry name" value="HEPARIN-SULFATE LYASE"/>
    <property type="match status" value="1"/>
</dbReference>
<dbReference type="Gene3D" id="1.50.10.100">
    <property type="entry name" value="Chondroitin AC/alginate lyase"/>
    <property type="match status" value="1"/>
</dbReference>
<sequence length="1138" mass="129889">MLGRVNLLRDWTVTTEGSSAPSPTMIHVNHPKPSDGDGWYSIGFEKGNHYCFDTMGWYGLEIEFESNHLVSEFKINAHFINHPDIEANVKSSTKGRNTLYVSLLDFEIERAKANVWRFLTGFTFTSNASLLSISLLRAKEIFVHSSCKGKAGDVNEEITYTVTLLNCTEQEQLVAIKQQFDGWESLIARISPSEVELKPAQSIDIKVRLTMHQDIVPGGHEYTTLNITANGGSNHTTALQLITSRKLPHPYIYWNKEQWKHRKELIDKHECFQPGYQKMINDADQWIVKPPLSIDERDYCYDTSEEHYIMSAAYAYALTGEQRYAEKVAQFFRYFTDPLNGYPNKLKGCSQSYVQEGHFFQHLAIPYDIIYEANVLSADEHQAIEHCFRLYMDILDVHIQSGHISNWLLSEITGAVYCAMALQDMDRVFRFVYGAGGTIEQMKYGLFNDGWWYECTVSYNTWVASMCLHTAHALLPFGINIIHAHFPVPYNKQVDSTYKAQPPHIRFGMVNERWGGNQKNYICVKDMFDAAIPFLDYRGVIFGINDSYERKLEGVHFGSTYDLAYHYYKDEQYVPIMKQQQYVDPIFGHAELPDVVSSSIANNAYSDNIGIAMLRSQKKGRAQAEQIQAVLRYGSHGYAHGHFDRTELLSIMRYGRSFYNPEHVWWGYLHFMYKFYVQNSMTKNMVVVDNKMQVPADSRRTLFYSGEMVQAAAVETTAAWAYPPYGGMIYQEGETLEQRAALNASCLPGSPPDAAYGQLSHYSEPIFQKRLMAVTDDYIVMFDYVSGTEEHQFDSLLQIKGFQQLTADSLEKVKQTSQWTTNPLSDGQFITDCHWFKVKGQSLAQFETVFGDGEDLRGTRSFYNTPGSLKLNVHTAWPLQSEQIIGRAAEDHSMMIPMSYRVEADVEENAQVLASGRLDAWLLGEGRVEIELTPTMRSLSLIVNNHPLYNEQKYPYRSKQGLFWGAAYLETRDGKQIPIHELPLAFQNVDHGYGIGKDYENGRVTIVGNEYPYAIPTSPIDHSCEAIITVPLPEELHAVKFVGLIGADAFPGDEAQRRITYGVRTNGKLARYITIIEPFEQEAMISSIQPMSENKVIIQLRDGRSQEIEVEHMDSQRNQLSISEYSNGLLIRKETTQQ</sequence>
<evidence type="ECO:0000313" key="1">
    <source>
        <dbReference type="EMBL" id="GIP16175.1"/>
    </source>
</evidence>
<dbReference type="AlphaFoldDB" id="A0A920CXC2"/>
<dbReference type="Proteomes" id="UP000683139">
    <property type="component" value="Unassembled WGS sequence"/>
</dbReference>